<dbReference type="GO" id="GO:0042732">
    <property type="term" value="P:D-xylose metabolic process"/>
    <property type="evidence" value="ECO:0007669"/>
    <property type="project" value="UniProtKB-KW"/>
</dbReference>
<dbReference type="CDD" id="cd07808">
    <property type="entry name" value="ASKHA_NBD_FGGY_EcXK-like"/>
    <property type="match status" value="1"/>
</dbReference>
<reference evidence="10 11" key="1">
    <citation type="submission" date="2007-05" db="EMBL/GenBank/DDBJ databases">
        <title>Complete sequence of chromosome of Acidiphilium cryptum JF-5.</title>
        <authorList>
            <consortium name="US DOE Joint Genome Institute"/>
            <person name="Copeland A."/>
            <person name="Lucas S."/>
            <person name="Lapidus A."/>
            <person name="Barry K."/>
            <person name="Detter J.C."/>
            <person name="Glavina del Rio T."/>
            <person name="Hammon N."/>
            <person name="Israni S."/>
            <person name="Dalin E."/>
            <person name="Tice H."/>
            <person name="Pitluck S."/>
            <person name="Sims D."/>
            <person name="Brettin T."/>
            <person name="Bruce D."/>
            <person name="Han C."/>
            <person name="Schmutz J."/>
            <person name="Larimer F."/>
            <person name="Land M."/>
            <person name="Hauser L."/>
            <person name="Kyrpides N."/>
            <person name="Kim E."/>
            <person name="Magnuson T."/>
            <person name="Richardson P."/>
        </authorList>
    </citation>
    <scope>NUCLEOTIDE SEQUENCE [LARGE SCALE GENOMIC DNA]</scope>
    <source>
        <strain evidence="10 11">JF-5</strain>
    </source>
</reference>
<dbReference type="PANTHER" id="PTHR43095">
    <property type="entry name" value="SUGAR KINASE"/>
    <property type="match status" value="1"/>
</dbReference>
<dbReference type="RefSeq" id="WP_011941565.1">
    <property type="nucleotide sequence ID" value="NC_009484.1"/>
</dbReference>
<evidence type="ECO:0000256" key="6">
    <source>
        <dbReference type="HAMAP-Rule" id="MF_02220"/>
    </source>
</evidence>
<keyword evidence="2 6" id="KW-0808">Transferase</keyword>
<evidence type="ECO:0000256" key="3">
    <source>
        <dbReference type="ARBA" id="ARBA00022741"/>
    </source>
</evidence>
<protein>
    <recommendedName>
        <fullName evidence="6 7">Xylulose kinase</fullName>
        <shortName evidence="6 7">Xylulokinase</shortName>
        <ecNumber evidence="6 7">2.7.1.17</ecNumber>
    </recommendedName>
</protein>
<feature type="site" description="Important for activity" evidence="6">
    <location>
        <position position="13"/>
    </location>
</feature>
<gene>
    <name evidence="6 7" type="primary">xylB</name>
    <name evidence="10" type="ordered locus">Acry_0502</name>
</gene>
<dbReference type="GO" id="GO:0004856">
    <property type="term" value="F:D-xylulokinase activity"/>
    <property type="evidence" value="ECO:0007669"/>
    <property type="project" value="UniProtKB-UniRule"/>
</dbReference>
<evidence type="ECO:0000259" key="8">
    <source>
        <dbReference type="Pfam" id="PF00370"/>
    </source>
</evidence>
<comment type="similarity">
    <text evidence="1 6 7">Belongs to the FGGY kinase family.</text>
</comment>
<comment type="function">
    <text evidence="6">Catalyzes the phosphorylation of D-xylulose to D-xylulose 5-phosphate.</text>
</comment>
<keyword evidence="11" id="KW-1185">Reference proteome</keyword>
<dbReference type="SUPFAM" id="SSF53067">
    <property type="entry name" value="Actin-like ATPase domain"/>
    <property type="match status" value="2"/>
</dbReference>
<organism evidence="10 11">
    <name type="scientific">Acidiphilium cryptum (strain JF-5)</name>
    <dbReference type="NCBI Taxonomy" id="349163"/>
    <lineage>
        <taxon>Bacteria</taxon>
        <taxon>Pseudomonadati</taxon>
        <taxon>Pseudomonadota</taxon>
        <taxon>Alphaproteobacteria</taxon>
        <taxon>Acetobacterales</taxon>
        <taxon>Acidocellaceae</taxon>
        <taxon>Acidiphilium</taxon>
    </lineage>
</organism>
<accession>A5FVU4</accession>
<evidence type="ECO:0000313" key="10">
    <source>
        <dbReference type="EMBL" id="ABQ29726.1"/>
    </source>
</evidence>
<dbReference type="HAMAP" id="MF_02220">
    <property type="entry name" value="XylB"/>
    <property type="match status" value="1"/>
</dbReference>
<dbReference type="KEGG" id="acr:Acry_0502"/>
<dbReference type="InterPro" id="IPR018484">
    <property type="entry name" value="FGGY_N"/>
</dbReference>
<dbReference type="InterPro" id="IPR018485">
    <property type="entry name" value="FGGY_C"/>
</dbReference>
<dbReference type="Gene3D" id="3.30.420.40">
    <property type="match status" value="2"/>
</dbReference>
<evidence type="ECO:0000256" key="4">
    <source>
        <dbReference type="ARBA" id="ARBA00022777"/>
    </source>
</evidence>
<dbReference type="InterPro" id="IPR006000">
    <property type="entry name" value="Xylulokinase"/>
</dbReference>
<dbReference type="Pfam" id="PF02782">
    <property type="entry name" value="FGGY_C"/>
    <property type="match status" value="1"/>
</dbReference>
<dbReference type="PANTHER" id="PTHR43095:SF6">
    <property type="entry name" value="XYLULOSE KINASE"/>
    <property type="match status" value="1"/>
</dbReference>
<keyword evidence="3 6" id="KW-0547">Nucleotide-binding</keyword>
<proteinExistence type="inferred from homology"/>
<dbReference type="InterPro" id="IPR050406">
    <property type="entry name" value="FGGY_Carb_Kinase"/>
</dbReference>
<evidence type="ECO:0000259" key="9">
    <source>
        <dbReference type="Pfam" id="PF02782"/>
    </source>
</evidence>
<feature type="domain" description="Carbohydrate kinase FGGY C-terminal" evidence="9">
    <location>
        <begin position="261"/>
        <end position="450"/>
    </location>
</feature>
<evidence type="ECO:0000256" key="2">
    <source>
        <dbReference type="ARBA" id="ARBA00022679"/>
    </source>
</evidence>
<dbReference type="eggNOG" id="COG1070">
    <property type="taxonomic scope" value="Bacteria"/>
</dbReference>
<feature type="active site" description="Proton acceptor" evidence="6">
    <location>
        <position position="243"/>
    </location>
</feature>
<comment type="catalytic activity">
    <reaction evidence="6 7">
        <text>D-xylulose + ATP = D-xylulose 5-phosphate + ADP + H(+)</text>
        <dbReference type="Rhea" id="RHEA:10964"/>
        <dbReference type="ChEBI" id="CHEBI:15378"/>
        <dbReference type="ChEBI" id="CHEBI:17140"/>
        <dbReference type="ChEBI" id="CHEBI:30616"/>
        <dbReference type="ChEBI" id="CHEBI:57737"/>
        <dbReference type="ChEBI" id="CHEBI:456216"/>
        <dbReference type="EC" id="2.7.1.17"/>
    </reaction>
</comment>
<keyword evidence="4 6" id="KW-0418">Kinase</keyword>
<dbReference type="EC" id="2.7.1.17" evidence="6 7"/>
<dbReference type="InterPro" id="IPR000577">
    <property type="entry name" value="Carb_kinase_FGGY"/>
</dbReference>
<keyword evidence="6 7" id="KW-0859">Xylose metabolism</keyword>
<dbReference type="AlphaFoldDB" id="A5FVU4"/>
<dbReference type="Proteomes" id="UP000000245">
    <property type="component" value="Chromosome"/>
</dbReference>
<dbReference type="GO" id="GO:0005998">
    <property type="term" value="P:xylulose catabolic process"/>
    <property type="evidence" value="ECO:0007669"/>
    <property type="project" value="UniProtKB-UniRule"/>
</dbReference>
<evidence type="ECO:0000256" key="5">
    <source>
        <dbReference type="ARBA" id="ARBA00022840"/>
    </source>
</evidence>
<dbReference type="PIRSF" id="PIRSF000538">
    <property type="entry name" value="GlpK"/>
    <property type="match status" value="1"/>
</dbReference>
<keyword evidence="5 6" id="KW-0067">ATP-binding</keyword>
<dbReference type="InterPro" id="IPR043129">
    <property type="entry name" value="ATPase_NBD"/>
</dbReference>
<dbReference type="EMBL" id="CP000697">
    <property type="protein sequence ID" value="ABQ29726.1"/>
    <property type="molecule type" value="Genomic_DNA"/>
</dbReference>
<evidence type="ECO:0000256" key="7">
    <source>
        <dbReference type="RuleBase" id="RU364073"/>
    </source>
</evidence>
<dbReference type="GO" id="GO:0005524">
    <property type="term" value="F:ATP binding"/>
    <property type="evidence" value="ECO:0007669"/>
    <property type="project" value="UniProtKB-UniRule"/>
</dbReference>
<name>A5FVU4_ACICJ</name>
<evidence type="ECO:0000256" key="1">
    <source>
        <dbReference type="ARBA" id="ARBA00009156"/>
    </source>
</evidence>
<feature type="binding site" evidence="6">
    <location>
        <begin position="86"/>
        <end position="87"/>
    </location>
    <ligand>
        <name>substrate</name>
    </ligand>
</feature>
<dbReference type="Pfam" id="PF00370">
    <property type="entry name" value="FGGY_N"/>
    <property type="match status" value="1"/>
</dbReference>
<dbReference type="NCBIfam" id="TIGR01312">
    <property type="entry name" value="XylB"/>
    <property type="match status" value="1"/>
</dbReference>
<dbReference type="HOGENOM" id="CLU_009281_3_0_5"/>
<evidence type="ECO:0000313" key="11">
    <source>
        <dbReference type="Proteomes" id="UP000000245"/>
    </source>
</evidence>
<dbReference type="STRING" id="349163.Acry_0502"/>
<sequence length="496" mass="53177">MRSFASPLSLGIDLGTSGVKAVLLTSSGAVIGTMSAAVPTSHPHPGWAEQDPEDWWIACMTALRELRRQYPEAYEAVRSIGLSGQMHGAVLLDRHNRSIRPVILWNDARSTAEAAFLAENHPSFIEATGSLPMAGLTAPKLLWLHGHEIESFRKIDCLLSPKDYLRLRLTGERVTDMSDAAGTLFLDVHRRSWFEPMIAATHLEPRQFPRLCEGTAATGTLTRSAAGELGLDSKVVVAGGSADNPASAVGIGASHPGDSFVTLGTSAAVVSITDRPLARIAGGVHGFCHALPERWYAMGAILCGANSLRWVSKLLSMPSEQALLDRVAAELPLERPVPPTTPLFLPYLSGERTPHNDPNVRGGFMNVGIETAAPSFGYAVLEGVAFALRDAMGSVEESGSDIRHCSLVGGGAKSDYWGQLLANVLGRELHTLEGSELGAGIGAAKLGFAALGIDEPVNMSLPVRKTFEPQADRREDLDDRYRKFRTLYPAARSLCT</sequence>
<feature type="domain" description="Carbohydrate kinase FGGY N-terminal" evidence="8">
    <location>
        <begin position="9"/>
        <end position="250"/>
    </location>
</feature>
<keyword evidence="6 7" id="KW-0119">Carbohydrate metabolism</keyword>